<dbReference type="EMBL" id="CP053452">
    <property type="protein sequence ID" value="QJW93902.1"/>
    <property type="molecule type" value="Genomic_DNA"/>
</dbReference>
<accession>A0A6M5YLP0</accession>
<gene>
    <name evidence="1" type="ORF">FTUN_1416</name>
</gene>
<dbReference type="RefSeq" id="WP_171470006.1">
    <property type="nucleotide sequence ID" value="NZ_CP053452.2"/>
</dbReference>
<sequence>MRRARIVLAVLIAVLAGLAVSALAVRWLRPPAEPAWTDDYDVTAQPPEEIAPGTVIERGPPAGWSHLVIKSLPRVRANEVVRLPSNRLMSRDDLARQVAWMFTAFTADVVPERHGHHTRYRIRAIGLGLGANVNGRDTILTSSTAESFGLKPDFFGVQKTTLDIGYRIQQQARVVIHGPSFALVDTPVTFRCGKKNRMVRFRYALLVDQPTGRLDVLAWRLGAESGGCADLSRAVLLRPDTIDEAELIPDLAEFDRLNIPNELAFGVDDLPPNRLEVALPPDLSPLVGGTKFTPDAARTLEDDLRKLLLPQ</sequence>
<evidence type="ECO:0000313" key="1">
    <source>
        <dbReference type="EMBL" id="QJW93902.1"/>
    </source>
</evidence>
<proteinExistence type="predicted"/>
<protein>
    <submittedName>
        <fullName evidence="1">Uncharacterized protein</fullName>
    </submittedName>
</protein>
<dbReference type="Proteomes" id="UP000503447">
    <property type="component" value="Chromosome"/>
</dbReference>
<reference evidence="2" key="1">
    <citation type="submission" date="2020-05" db="EMBL/GenBank/DDBJ databases">
        <title>Frigoriglobus tundricola gen. nov., sp. nov., a psychrotolerant cellulolytic planctomycete of the family Gemmataceae with two divergent copies of 16S rRNA gene.</title>
        <authorList>
            <person name="Kulichevskaya I.S."/>
            <person name="Ivanova A.A."/>
            <person name="Naumoff D.G."/>
            <person name="Beletsky A.V."/>
            <person name="Rijpstra W.I.C."/>
            <person name="Sinninghe Damste J.S."/>
            <person name="Mardanov A.V."/>
            <person name="Ravin N.V."/>
            <person name="Dedysh S.N."/>
        </authorList>
    </citation>
    <scope>NUCLEOTIDE SEQUENCE [LARGE SCALE GENOMIC DNA]</scope>
    <source>
        <strain evidence="2">PL17</strain>
    </source>
</reference>
<organism evidence="1 2">
    <name type="scientific">Frigoriglobus tundricola</name>
    <dbReference type="NCBI Taxonomy" id="2774151"/>
    <lineage>
        <taxon>Bacteria</taxon>
        <taxon>Pseudomonadati</taxon>
        <taxon>Planctomycetota</taxon>
        <taxon>Planctomycetia</taxon>
        <taxon>Gemmatales</taxon>
        <taxon>Gemmataceae</taxon>
        <taxon>Frigoriglobus</taxon>
    </lineage>
</organism>
<name>A0A6M5YLP0_9BACT</name>
<keyword evidence="2" id="KW-1185">Reference proteome</keyword>
<dbReference type="AlphaFoldDB" id="A0A6M5YLP0"/>
<evidence type="ECO:0000313" key="2">
    <source>
        <dbReference type="Proteomes" id="UP000503447"/>
    </source>
</evidence>
<dbReference type="KEGG" id="ftj:FTUN_1416"/>